<reference evidence="3" key="1">
    <citation type="journal article" date="2017" name="Genome Biol.">
        <title>Comparative genomics reveals high biological diversity and specific adaptations in the industrially and medically important fungal genus Aspergillus.</title>
        <authorList>
            <person name="de Vries R.P."/>
            <person name="Riley R."/>
            <person name="Wiebenga A."/>
            <person name="Aguilar-Osorio G."/>
            <person name="Amillis S."/>
            <person name="Uchima C.A."/>
            <person name="Anderluh G."/>
            <person name="Asadollahi M."/>
            <person name="Askin M."/>
            <person name="Barry K."/>
            <person name="Battaglia E."/>
            <person name="Bayram O."/>
            <person name="Benocci T."/>
            <person name="Braus-Stromeyer S.A."/>
            <person name="Caldana C."/>
            <person name="Canovas D."/>
            <person name="Cerqueira G.C."/>
            <person name="Chen F."/>
            <person name="Chen W."/>
            <person name="Choi C."/>
            <person name="Clum A."/>
            <person name="Dos Santos R.A."/>
            <person name="Damasio A.R."/>
            <person name="Diallinas G."/>
            <person name="Emri T."/>
            <person name="Fekete E."/>
            <person name="Flipphi M."/>
            <person name="Freyberg S."/>
            <person name="Gallo A."/>
            <person name="Gournas C."/>
            <person name="Habgood R."/>
            <person name="Hainaut M."/>
            <person name="Harispe M.L."/>
            <person name="Henrissat B."/>
            <person name="Hilden K.S."/>
            <person name="Hope R."/>
            <person name="Hossain A."/>
            <person name="Karabika E."/>
            <person name="Karaffa L."/>
            <person name="Karanyi Z."/>
            <person name="Krasevec N."/>
            <person name="Kuo A."/>
            <person name="Kusch H."/>
            <person name="LaButti K."/>
            <person name="Lagendijk E.L."/>
            <person name="Lapidus A."/>
            <person name="Levasseur A."/>
            <person name="Lindquist E."/>
            <person name="Lipzen A."/>
            <person name="Logrieco A.F."/>
            <person name="MacCabe A."/>
            <person name="Maekelae M.R."/>
            <person name="Malavazi I."/>
            <person name="Melin P."/>
            <person name="Meyer V."/>
            <person name="Mielnichuk N."/>
            <person name="Miskei M."/>
            <person name="Molnar A.P."/>
            <person name="Mule G."/>
            <person name="Ngan C.Y."/>
            <person name="Orejas M."/>
            <person name="Orosz E."/>
            <person name="Ouedraogo J.P."/>
            <person name="Overkamp K.M."/>
            <person name="Park H.-S."/>
            <person name="Perrone G."/>
            <person name="Piumi F."/>
            <person name="Punt P.J."/>
            <person name="Ram A.F."/>
            <person name="Ramon A."/>
            <person name="Rauscher S."/>
            <person name="Record E."/>
            <person name="Riano-Pachon D.M."/>
            <person name="Robert V."/>
            <person name="Roehrig J."/>
            <person name="Ruller R."/>
            <person name="Salamov A."/>
            <person name="Salih N.S."/>
            <person name="Samson R.A."/>
            <person name="Sandor E."/>
            <person name="Sanguinetti M."/>
            <person name="Schuetze T."/>
            <person name="Sepcic K."/>
            <person name="Shelest E."/>
            <person name="Sherlock G."/>
            <person name="Sophianopoulou V."/>
            <person name="Squina F.M."/>
            <person name="Sun H."/>
            <person name="Susca A."/>
            <person name="Todd R.B."/>
            <person name="Tsang A."/>
            <person name="Unkles S.E."/>
            <person name="van de Wiele N."/>
            <person name="van Rossen-Uffink D."/>
            <person name="Oliveira J.V."/>
            <person name="Vesth T.C."/>
            <person name="Visser J."/>
            <person name="Yu J.-H."/>
            <person name="Zhou M."/>
            <person name="Andersen M.R."/>
            <person name="Archer D.B."/>
            <person name="Baker S.E."/>
            <person name="Benoit I."/>
            <person name="Brakhage A.A."/>
            <person name="Braus G.H."/>
            <person name="Fischer R."/>
            <person name="Frisvad J.C."/>
            <person name="Goldman G.H."/>
            <person name="Houbraken J."/>
            <person name="Oakley B."/>
            <person name="Pocsi I."/>
            <person name="Scazzocchio C."/>
            <person name="Seiboth B."/>
            <person name="vanKuyk P.A."/>
            <person name="Wortman J."/>
            <person name="Dyer P.S."/>
            <person name="Grigoriev I.V."/>
        </authorList>
    </citation>
    <scope>NUCLEOTIDE SEQUENCE [LARGE SCALE GENOMIC DNA]</scope>
    <source>
        <strain evidence="3">CBS 593.65</strain>
    </source>
</reference>
<dbReference type="AlphaFoldDB" id="A0A1L9U154"/>
<protein>
    <recommendedName>
        <fullName evidence="4">Mid2 domain-containing protein</fullName>
    </recommendedName>
</protein>
<organism evidence="2 3">
    <name type="scientific">Aspergillus sydowii CBS 593.65</name>
    <dbReference type="NCBI Taxonomy" id="1036612"/>
    <lineage>
        <taxon>Eukaryota</taxon>
        <taxon>Fungi</taxon>
        <taxon>Dikarya</taxon>
        <taxon>Ascomycota</taxon>
        <taxon>Pezizomycotina</taxon>
        <taxon>Eurotiomycetes</taxon>
        <taxon>Eurotiomycetidae</taxon>
        <taxon>Eurotiales</taxon>
        <taxon>Aspergillaceae</taxon>
        <taxon>Aspergillus</taxon>
        <taxon>Aspergillus subgen. Nidulantes</taxon>
    </lineage>
</organism>
<keyword evidence="1" id="KW-0812">Transmembrane</keyword>
<dbReference type="EMBL" id="KV878582">
    <property type="protein sequence ID" value="OJJ65407.1"/>
    <property type="molecule type" value="Genomic_DNA"/>
</dbReference>
<sequence>MLYTRWIKVTDPKYQPCISVENEFSMCCRLNDTGPDQCLQNGLCYWTSRNEYWRDYCTDKTWDSPNCLSNTTTERRVFNWNRAASKCNDGTYCCGLTDNCCTAVGEFSLAETLVTIGNESSVATVTAATTGGSAGGNHEIVAVGVSVGVSLGVLSVVMLGAGFLRGRRKTRAKYEGLPVQKPVTAPEGHMMFAAPQLHGSNPIYEANNSQIEFPSELPVPGGK</sequence>
<dbReference type="GeneID" id="63764967"/>
<proteinExistence type="predicted"/>
<dbReference type="RefSeq" id="XP_040709213.1">
    <property type="nucleotide sequence ID" value="XM_040848894.1"/>
</dbReference>
<gene>
    <name evidence="2" type="ORF">ASPSYDRAFT_54677</name>
</gene>
<evidence type="ECO:0000256" key="1">
    <source>
        <dbReference type="SAM" id="Phobius"/>
    </source>
</evidence>
<keyword evidence="1" id="KW-1133">Transmembrane helix</keyword>
<dbReference type="STRING" id="1036612.A0A1L9U154"/>
<dbReference type="Proteomes" id="UP000184356">
    <property type="component" value="Unassembled WGS sequence"/>
</dbReference>
<dbReference type="VEuPathDB" id="FungiDB:ASPSYDRAFT_54677"/>
<accession>A0A1L9U154</accession>
<evidence type="ECO:0000313" key="3">
    <source>
        <dbReference type="Proteomes" id="UP000184356"/>
    </source>
</evidence>
<feature type="transmembrane region" description="Helical" evidence="1">
    <location>
        <begin position="140"/>
        <end position="164"/>
    </location>
</feature>
<keyword evidence="1" id="KW-0472">Membrane</keyword>
<dbReference type="OrthoDB" id="5215637at2759"/>
<keyword evidence="3" id="KW-1185">Reference proteome</keyword>
<evidence type="ECO:0008006" key="4">
    <source>
        <dbReference type="Google" id="ProtNLM"/>
    </source>
</evidence>
<name>A0A1L9U154_9EURO</name>
<evidence type="ECO:0000313" key="2">
    <source>
        <dbReference type="EMBL" id="OJJ65407.1"/>
    </source>
</evidence>